<dbReference type="EMBL" id="JARKIB010000120">
    <property type="protein sequence ID" value="KAJ7736684.1"/>
    <property type="molecule type" value="Genomic_DNA"/>
</dbReference>
<gene>
    <name evidence="2" type="ORF">B0H16DRAFT_1573527</name>
</gene>
<keyword evidence="3" id="KW-1185">Reference proteome</keyword>
<proteinExistence type="predicted"/>
<protein>
    <submittedName>
        <fullName evidence="2">Uncharacterized protein</fullName>
    </submittedName>
</protein>
<evidence type="ECO:0000313" key="2">
    <source>
        <dbReference type="EMBL" id="KAJ7736684.1"/>
    </source>
</evidence>
<evidence type="ECO:0000313" key="3">
    <source>
        <dbReference type="Proteomes" id="UP001215598"/>
    </source>
</evidence>
<keyword evidence="1" id="KW-0812">Transmembrane</keyword>
<accession>A0AAD7MX13</accession>
<dbReference type="Proteomes" id="UP001215598">
    <property type="component" value="Unassembled WGS sequence"/>
</dbReference>
<feature type="transmembrane region" description="Helical" evidence="1">
    <location>
        <begin position="81"/>
        <end position="98"/>
    </location>
</feature>
<keyword evidence="1" id="KW-0472">Membrane</keyword>
<name>A0AAD7MX13_9AGAR</name>
<reference evidence="2" key="1">
    <citation type="submission" date="2023-03" db="EMBL/GenBank/DDBJ databases">
        <title>Massive genome expansion in bonnet fungi (Mycena s.s.) driven by repeated elements and novel gene families across ecological guilds.</title>
        <authorList>
            <consortium name="Lawrence Berkeley National Laboratory"/>
            <person name="Harder C.B."/>
            <person name="Miyauchi S."/>
            <person name="Viragh M."/>
            <person name="Kuo A."/>
            <person name="Thoen E."/>
            <person name="Andreopoulos B."/>
            <person name="Lu D."/>
            <person name="Skrede I."/>
            <person name="Drula E."/>
            <person name="Henrissat B."/>
            <person name="Morin E."/>
            <person name="Kohler A."/>
            <person name="Barry K."/>
            <person name="LaButti K."/>
            <person name="Morin E."/>
            <person name="Salamov A."/>
            <person name="Lipzen A."/>
            <person name="Mereny Z."/>
            <person name="Hegedus B."/>
            <person name="Baldrian P."/>
            <person name="Stursova M."/>
            <person name="Weitz H."/>
            <person name="Taylor A."/>
            <person name="Grigoriev I.V."/>
            <person name="Nagy L.G."/>
            <person name="Martin F."/>
            <person name="Kauserud H."/>
        </authorList>
    </citation>
    <scope>NUCLEOTIDE SEQUENCE</scope>
    <source>
        <strain evidence="2">CBHHK182m</strain>
    </source>
</reference>
<dbReference type="AlphaFoldDB" id="A0AAD7MX13"/>
<organism evidence="2 3">
    <name type="scientific">Mycena metata</name>
    <dbReference type="NCBI Taxonomy" id="1033252"/>
    <lineage>
        <taxon>Eukaryota</taxon>
        <taxon>Fungi</taxon>
        <taxon>Dikarya</taxon>
        <taxon>Basidiomycota</taxon>
        <taxon>Agaricomycotina</taxon>
        <taxon>Agaricomycetes</taxon>
        <taxon>Agaricomycetidae</taxon>
        <taxon>Agaricales</taxon>
        <taxon>Marasmiineae</taxon>
        <taxon>Mycenaceae</taxon>
        <taxon>Mycena</taxon>
    </lineage>
</organism>
<keyword evidence="1" id="KW-1133">Transmembrane helix</keyword>
<sequence>MIKCVTPSVFKVLRLGAVSSRGRRWPRKRTMFTCTANFCNSDVMSLFASWIMLLFPTWQCAIVSSNTAVNEVTSCEMPSNTSLMVSISLIFWSFWFIIQVKRLSLCFLSSADIEVLLRMGTMVLTKVSTANWPFPARI</sequence>
<feature type="transmembrane region" description="Helical" evidence="1">
    <location>
        <begin position="31"/>
        <end position="55"/>
    </location>
</feature>
<comment type="caution">
    <text evidence="2">The sequence shown here is derived from an EMBL/GenBank/DDBJ whole genome shotgun (WGS) entry which is preliminary data.</text>
</comment>
<evidence type="ECO:0000256" key="1">
    <source>
        <dbReference type="SAM" id="Phobius"/>
    </source>
</evidence>